<dbReference type="Gene3D" id="1.10.3210.10">
    <property type="entry name" value="Hypothetical protein af1432"/>
    <property type="match status" value="1"/>
</dbReference>
<feature type="compositionally biased region" description="Low complexity" evidence="1">
    <location>
        <begin position="357"/>
        <end position="376"/>
    </location>
</feature>
<protein>
    <submittedName>
        <fullName evidence="2">13069_t:CDS:1</fullName>
    </submittedName>
</protein>
<comment type="caution">
    <text evidence="2">The sequence shown here is derived from an EMBL/GenBank/DDBJ whole genome shotgun (WGS) entry which is preliminary data.</text>
</comment>
<dbReference type="InterPro" id="IPR003607">
    <property type="entry name" value="HD/PDEase_dom"/>
</dbReference>
<name>A0A9N8V2B4_9GLOM</name>
<feature type="compositionally biased region" description="Polar residues" evidence="1">
    <location>
        <begin position="276"/>
        <end position="286"/>
    </location>
</feature>
<dbReference type="SUPFAM" id="SSF109604">
    <property type="entry name" value="HD-domain/PDEase-like"/>
    <property type="match status" value="1"/>
</dbReference>
<dbReference type="PANTHER" id="PTHR21174">
    <property type="match status" value="1"/>
</dbReference>
<evidence type="ECO:0000256" key="1">
    <source>
        <dbReference type="SAM" id="MobiDB-lite"/>
    </source>
</evidence>
<feature type="region of interest" description="Disordered" evidence="1">
    <location>
        <begin position="244"/>
        <end position="295"/>
    </location>
</feature>
<dbReference type="PANTHER" id="PTHR21174:SF0">
    <property type="entry name" value="HD PHOSPHOHYDROLASE FAMILY PROTEIN-RELATED"/>
    <property type="match status" value="1"/>
</dbReference>
<dbReference type="Proteomes" id="UP000789508">
    <property type="component" value="Unassembled WGS sequence"/>
</dbReference>
<dbReference type="CDD" id="cd00077">
    <property type="entry name" value="HDc"/>
    <property type="match status" value="1"/>
</dbReference>
<reference evidence="2" key="1">
    <citation type="submission" date="2021-06" db="EMBL/GenBank/DDBJ databases">
        <authorList>
            <person name="Kallberg Y."/>
            <person name="Tangrot J."/>
            <person name="Rosling A."/>
        </authorList>
    </citation>
    <scope>NUCLEOTIDE SEQUENCE</scope>
    <source>
        <strain evidence="2">FL130A</strain>
    </source>
</reference>
<dbReference type="AlphaFoldDB" id="A0A9N8V2B4"/>
<dbReference type="OrthoDB" id="330671at2759"/>
<organism evidence="2 3">
    <name type="scientific">Ambispora leptoticha</name>
    <dbReference type="NCBI Taxonomy" id="144679"/>
    <lineage>
        <taxon>Eukaryota</taxon>
        <taxon>Fungi</taxon>
        <taxon>Fungi incertae sedis</taxon>
        <taxon>Mucoromycota</taxon>
        <taxon>Glomeromycotina</taxon>
        <taxon>Glomeromycetes</taxon>
        <taxon>Archaeosporales</taxon>
        <taxon>Ambisporaceae</taxon>
        <taxon>Ambispora</taxon>
    </lineage>
</organism>
<dbReference type="InterPro" id="IPR009218">
    <property type="entry name" value="HD_phosphohydro"/>
</dbReference>
<gene>
    <name evidence="2" type="ORF">ALEPTO_LOCUS230</name>
</gene>
<evidence type="ECO:0000313" key="2">
    <source>
        <dbReference type="EMBL" id="CAG8440059.1"/>
    </source>
</evidence>
<feature type="compositionally biased region" description="Low complexity" evidence="1">
    <location>
        <begin position="249"/>
        <end position="265"/>
    </location>
</feature>
<feature type="region of interest" description="Disordered" evidence="1">
    <location>
        <begin position="342"/>
        <end position="395"/>
    </location>
</feature>
<accession>A0A9N8V2B4</accession>
<dbReference type="EMBL" id="CAJVPS010000011">
    <property type="protein sequence ID" value="CAG8440059.1"/>
    <property type="molecule type" value="Genomic_DNA"/>
</dbReference>
<proteinExistence type="predicted"/>
<keyword evidence="3" id="KW-1185">Reference proteome</keyword>
<feature type="non-terminal residue" evidence="2">
    <location>
        <position position="447"/>
    </location>
</feature>
<feature type="compositionally biased region" description="Basic and acidic residues" evidence="1">
    <location>
        <begin position="347"/>
        <end position="356"/>
    </location>
</feature>
<evidence type="ECO:0000313" key="3">
    <source>
        <dbReference type="Proteomes" id="UP000789508"/>
    </source>
</evidence>
<sequence>MTADSNQQQQLPSLLNYCQKYIPEPHITKWFNIIINSYSEPHRYYHTINHITRMLNLFEEFKEKIVNDKIMVLAILFHDIVYDPKKFNHNEVESIKLFDEYAQEVELTATEREHVSLFITATIHHELPLFAINNNDNDVDGRNDDNCIREDLKLFLDLDLEVLKYDEYAKQIRQEYIHYSTKDFSIGRAKVLEKFLARDNLYFSRIFLEKRSGCEMDAQGIRQHSEAPHRPRISISTSADDFNNNMMQRSLSPRSPSPSLLSSSSYSGTIHRGRATGSTTYQSNPHPGNLSVGNLPHYRHTFPFARNSSDRIHSLRTAKRSQTTIDYPSIVSPTATYSTSSFDNFESNDKTVRSRSPESSIPSAIIPTLPKNSQQKSNRRRSSTLYYPPPPEYPPQVTREQELNRYSFHYIDSCQINNAIPLSKRSLTGYTTLRSRDSMSYENRRKL</sequence>